<reference evidence="2 5" key="2">
    <citation type="submission" date="2019-07" db="EMBL/GenBank/DDBJ databases">
        <title>Whole genome shotgun sequence of Halolactibacillus halophilus NBRC 100868.</title>
        <authorList>
            <person name="Hosoyama A."/>
            <person name="Uohara A."/>
            <person name="Ohji S."/>
            <person name="Ichikawa N."/>
        </authorList>
    </citation>
    <scope>NUCLEOTIDE SEQUENCE [LARGE SCALE GENOMIC DNA]</scope>
    <source>
        <strain evidence="2 5">NBRC 100868</strain>
    </source>
</reference>
<evidence type="ECO:0000313" key="3">
    <source>
        <dbReference type="EMBL" id="SFP64714.1"/>
    </source>
</evidence>
<dbReference type="Proteomes" id="UP000242243">
    <property type="component" value="Unassembled WGS sequence"/>
</dbReference>
<dbReference type="Proteomes" id="UP000321547">
    <property type="component" value="Unassembled WGS sequence"/>
</dbReference>
<dbReference type="EMBL" id="FOXC01000038">
    <property type="protein sequence ID" value="SFP64714.1"/>
    <property type="molecule type" value="Genomic_DNA"/>
</dbReference>
<reference evidence="3 4" key="1">
    <citation type="submission" date="2016-10" db="EMBL/GenBank/DDBJ databases">
        <authorList>
            <person name="de Groot N.N."/>
        </authorList>
    </citation>
    <scope>NUCLEOTIDE SEQUENCE [LARGE SCALE GENOMIC DNA]</scope>
    <source>
        <strain evidence="3 4">DSM 17073</strain>
    </source>
</reference>
<dbReference type="InterPro" id="IPR025426">
    <property type="entry name" value="DUF4305"/>
</dbReference>
<keyword evidence="1" id="KW-0812">Transmembrane</keyword>
<accession>A0A1I5S1W8</accession>
<dbReference type="EMBL" id="BJWI01000038">
    <property type="protein sequence ID" value="GEM02447.1"/>
    <property type="molecule type" value="Genomic_DNA"/>
</dbReference>
<evidence type="ECO:0000313" key="4">
    <source>
        <dbReference type="Proteomes" id="UP000242243"/>
    </source>
</evidence>
<feature type="transmembrane region" description="Helical" evidence="1">
    <location>
        <begin position="7"/>
        <end position="24"/>
    </location>
</feature>
<keyword evidence="1" id="KW-1133">Transmembrane helix</keyword>
<feature type="transmembrane region" description="Helical" evidence="1">
    <location>
        <begin position="36"/>
        <end position="54"/>
    </location>
</feature>
<proteinExistence type="predicted"/>
<dbReference type="RefSeq" id="WP_089833334.1">
    <property type="nucleotide sequence ID" value="NZ_BJWI01000038.1"/>
</dbReference>
<gene>
    <name evidence="2" type="ORF">HHA03_19790</name>
    <name evidence="3" type="ORF">SAMN05421839_1382</name>
</gene>
<evidence type="ECO:0000256" key="1">
    <source>
        <dbReference type="SAM" id="Phobius"/>
    </source>
</evidence>
<evidence type="ECO:0008006" key="6">
    <source>
        <dbReference type="Google" id="ProtNLM"/>
    </source>
</evidence>
<name>A0A1I5S1W8_9BACI</name>
<keyword evidence="5" id="KW-1185">Reference proteome</keyword>
<evidence type="ECO:0000313" key="2">
    <source>
        <dbReference type="EMBL" id="GEM02447.1"/>
    </source>
</evidence>
<dbReference type="STRING" id="306540.SAMN05421839_1382"/>
<organism evidence="3 4">
    <name type="scientific">Halolactibacillus halophilus</name>
    <dbReference type="NCBI Taxonomy" id="306540"/>
    <lineage>
        <taxon>Bacteria</taxon>
        <taxon>Bacillati</taxon>
        <taxon>Bacillota</taxon>
        <taxon>Bacilli</taxon>
        <taxon>Bacillales</taxon>
        <taxon>Bacillaceae</taxon>
        <taxon>Halolactibacillus</taxon>
    </lineage>
</organism>
<protein>
    <recommendedName>
        <fullName evidence="6">DUF4305 domain-containing protein</fullName>
    </recommendedName>
</protein>
<dbReference type="Pfam" id="PF14146">
    <property type="entry name" value="DUF4305"/>
    <property type="match status" value="1"/>
</dbReference>
<keyword evidence="1" id="KW-0472">Membrane</keyword>
<evidence type="ECO:0000313" key="5">
    <source>
        <dbReference type="Proteomes" id="UP000321547"/>
    </source>
</evidence>
<dbReference type="AlphaFoldDB" id="A0A1I5S1W8"/>
<dbReference type="OrthoDB" id="2355666at2"/>
<sequence>MRISPLMHAYLYLFIGLLFVYFAFESIEDTVYNPLTIFLTVLATFDLGASYRLFKLHVKIKNKKKDQKK</sequence>